<keyword evidence="8" id="KW-1185">Reference proteome</keyword>
<dbReference type="PANTHER" id="PTHR40630:SF1">
    <property type="entry name" value="DNA-BINDING PROTEIN"/>
    <property type="match status" value="1"/>
</dbReference>
<feature type="region of interest" description="Disordered" evidence="6">
    <location>
        <begin position="1"/>
        <end position="31"/>
    </location>
</feature>
<evidence type="ECO:0000313" key="7">
    <source>
        <dbReference type="EMBL" id="SGY81937.1"/>
    </source>
</evidence>
<evidence type="ECO:0000256" key="1">
    <source>
        <dbReference type="ARBA" id="ARBA00004123"/>
    </source>
</evidence>
<dbReference type="GO" id="GO:0003712">
    <property type="term" value="F:transcription coregulator activity"/>
    <property type="evidence" value="ECO:0007669"/>
    <property type="project" value="InterPro"/>
</dbReference>
<dbReference type="InterPro" id="IPR009332">
    <property type="entry name" value="Med22"/>
</dbReference>
<evidence type="ECO:0000256" key="6">
    <source>
        <dbReference type="SAM" id="MobiDB-lite"/>
    </source>
</evidence>
<dbReference type="AlphaFoldDB" id="A0A2X0P8Q2"/>
<evidence type="ECO:0000313" key="8">
    <source>
        <dbReference type="Proteomes" id="UP000249464"/>
    </source>
</evidence>
<sequence>MSIPHHPRSTDVRRRTTQPQTLQQTQTSTTTHLPLSSALLNDLDSQASLDNMEAELNKTVDTEVEVLAEGMVELVRCAVIKDKDHFRVSQEAFASKVRTEAMIRSAQSLLSLSHTLKLLHLFADTCTPALAREATVRELDEMVESAKRELGIAVV</sequence>
<keyword evidence="4" id="KW-0804">Transcription</keyword>
<protein>
    <submittedName>
        <fullName evidence="7">BQ5605_C009g05535 protein</fullName>
    </submittedName>
</protein>
<proteinExistence type="inferred from homology"/>
<dbReference type="InterPro" id="IPR021487">
    <property type="entry name" value="DUF3140"/>
</dbReference>
<comment type="similarity">
    <text evidence="2">Belongs to the Mediator complex subunit 22 family.</text>
</comment>
<dbReference type="GO" id="GO:0006357">
    <property type="term" value="P:regulation of transcription by RNA polymerase II"/>
    <property type="evidence" value="ECO:0007669"/>
    <property type="project" value="InterPro"/>
</dbReference>
<dbReference type="EMBL" id="FQNC01000049">
    <property type="protein sequence ID" value="SGY81937.1"/>
    <property type="molecule type" value="Genomic_DNA"/>
</dbReference>
<dbReference type="PANTHER" id="PTHR40630">
    <property type="entry name" value="POSSIBLE DNA-BINDING PROTEIN"/>
    <property type="match status" value="1"/>
</dbReference>
<keyword evidence="3" id="KW-0805">Transcription regulation</keyword>
<evidence type="ECO:0000256" key="3">
    <source>
        <dbReference type="ARBA" id="ARBA00023015"/>
    </source>
</evidence>
<name>A0A2X0P8Q2_9BASI</name>
<evidence type="ECO:0000256" key="4">
    <source>
        <dbReference type="ARBA" id="ARBA00023163"/>
    </source>
</evidence>
<keyword evidence="5" id="KW-0539">Nucleus</keyword>
<comment type="subcellular location">
    <subcellularLocation>
        <location evidence="1">Nucleus</location>
    </subcellularLocation>
</comment>
<gene>
    <name evidence="7" type="primary">BQ5605_C009g05535</name>
    <name evidence="7" type="ORF">BQ5605_C009G05535</name>
</gene>
<dbReference type="GO" id="GO:0016592">
    <property type="term" value="C:mediator complex"/>
    <property type="evidence" value="ECO:0007669"/>
    <property type="project" value="InterPro"/>
</dbReference>
<accession>A0A2X0P8Q2</accession>
<dbReference type="STRING" id="796604.A0A2X0P8Q2"/>
<dbReference type="Pfam" id="PF06179">
    <property type="entry name" value="Med22"/>
    <property type="match status" value="1"/>
</dbReference>
<organism evidence="7 8">
    <name type="scientific">Microbotryum silenes-dioicae</name>
    <dbReference type="NCBI Taxonomy" id="796604"/>
    <lineage>
        <taxon>Eukaryota</taxon>
        <taxon>Fungi</taxon>
        <taxon>Dikarya</taxon>
        <taxon>Basidiomycota</taxon>
        <taxon>Pucciniomycotina</taxon>
        <taxon>Microbotryomycetes</taxon>
        <taxon>Microbotryales</taxon>
        <taxon>Microbotryaceae</taxon>
        <taxon>Microbotryum</taxon>
    </lineage>
</organism>
<dbReference type="Proteomes" id="UP000249464">
    <property type="component" value="Unassembled WGS sequence"/>
</dbReference>
<evidence type="ECO:0000256" key="5">
    <source>
        <dbReference type="ARBA" id="ARBA00023242"/>
    </source>
</evidence>
<evidence type="ECO:0000256" key="2">
    <source>
        <dbReference type="ARBA" id="ARBA00005942"/>
    </source>
</evidence>
<feature type="compositionally biased region" description="Low complexity" evidence="6">
    <location>
        <begin position="17"/>
        <end position="31"/>
    </location>
</feature>
<reference evidence="7 8" key="1">
    <citation type="submission" date="2016-11" db="EMBL/GenBank/DDBJ databases">
        <authorList>
            <person name="Jaros S."/>
            <person name="Januszkiewicz K."/>
            <person name="Wedrychowicz H."/>
        </authorList>
    </citation>
    <scope>NUCLEOTIDE SEQUENCE [LARGE SCALE GENOMIC DNA]</scope>
</reference>